<evidence type="ECO:0000313" key="4">
    <source>
        <dbReference type="EMBL" id="GBG91701.1"/>
    </source>
</evidence>
<reference evidence="4 5" key="1">
    <citation type="journal article" date="2018" name="Cell">
        <title>The Chara Genome: Secondary Complexity and Implications for Plant Terrestrialization.</title>
        <authorList>
            <person name="Nishiyama T."/>
            <person name="Sakayama H."/>
            <person name="Vries J.D."/>
            <person name="Buschmann H."/>
            <person name="Saint-Marcoux D."/>
            <person name="Ullrich K.K."/>
            <person name="Haas F.B."/>
            <person name="Vanderstraeten L."/>
            <person name="Becker D."/>
            <person name="Lang D."/>
            <person name="Vosolsobe S."/>
            <person name="Rombauts S."/>
            <person name="Wilhelmsson P.K.I."/>
            <person name="Janitza P."/>
            <person name="Kern R."/>
            <person name="Heyl A."/>
            <person name="Rumpler F."/>
            <person name="Villalobos L.I.A.C."/>
            <person name="Clay J.M."/>
            <person name="Skokan R."/>
            <person name="Toyoda A."/>
            <person name="Suzuki Y."/>
            <person name="Kagoshima H."/>
            <person name="Schijlen E."/>
            <person name="Tajeshwar N."/>
            <person name="Catarino B."/>
            <person name="Hetherington A.J."/>
            <person name="Saltykova A."/>
            <person name="Bonnot C."/>
            <person name="Breuninger H."/>
            <person name="Symeonidi A."/>
            <person name="Radhakrishnan G.V."/>
            <person name="Van Nieuwerburgh F."/>
            <person name="Deforce D."/>
            <person name="Chang C."/>
            <person name="Karol K.G."/>
            <person name="Hedrich R."/>
            <person name="Ulvskov P."/>
            <person name="Glockner G."/>
            <person name="Delwiche C.F."/>
            <person name="Petrasek J."/>
            <person name="Van de Peer Y."/>
            <person name="Friml J."/>
            <person name="Beilby M."/>
            <person name="Dolan L."/>
            <person name="Kohara Y."/>
            <person name="Sugano S."/>
            <person name="Fujiyama A."/>
            <person name="Delaux P.-M."/>
            <person name="Quint M."/>
            <person name="TheiBen G."/>
            <person name="Hagemann M."/>
            <person name="Harholt J."/>
            <person name="Dunand C."/>
            <person name="Zachgo S."/>
            <person name="Langdale J."/>
            <person name="Maumus F."/>
            <person name="Straeten D.V.D."/>
            <person name="Gould S.B."/>
            <person name="Rensing S.A."/>
        </authorList>
    </citation>
    <scope>NUCLEOTIDE SEQUENCE [LARGE SCALE GENOMIC DNA]</scope>
    <source>
        <strain evidence="4 5">S276</strain>
    </source>
</reference>
<dbReference type="AlphaFoldDB" id="A0A388MAU4"/>
<dbReference type="OrthoDB" id="164966at2759"/>
<dbReference type="InterPro" id="IPR036875">
    <property type="entry name" value="Znf_CCHC_sf"/>
</dbReference>
<evidence type="ECO:0000259" key="3">
    <source>
        <dbReference type="PROSITE" id="PS50158"/>
    </source>
</evidence>
<dbReference type="Gene3D" id="4.10.60.10">
    <property type="entry name" value="Zinc finger, CCHC-type"/>
    <property type="match status" value="1"/>
</dbReference>
<dbReference type="SUPFAM" id="SSF57756">
    <property type="entry name" value="Retrovirus zinc finger-like domains"/>
    <property type="match status" value="1"/>
</dbReference>
<gene>
    <name evidence="4" type="ORF">CBR_g53515</name>
</gene>
<feature type="region of interest" description="Disordered" evidence="2">
    <location>
        <begin position="203"/>
        <end position="227"/>
    </location>
</feature>
<keyword evidence="1" id="KW-0862">Zinc</keyword>
<dbReference type="PROSITE" id="PS50158">
    <property type="entry name" value="ZF_CCHC"/>
    <property type="match status" value="1"/>
</dbReference>
<keyword evidence="1" id="KW-0479">Metal-binding</keyword>
<organism evidence="4 5">
    <name type="scientific">Chara braunii</name>
    <name type="common">Braun's stonewort</name>
    <dbReference type="NCBI Taxonomy" id="69332"/>
    <lineage>
        <taxon>Eukaryota</taxon>
        <taxon>Viridiplantae</taxon>
        <taxon>Streptophyta</taxon>
        <taxon>Charophyceae</taxon>
        <taxon>Charales</taxon>
        <taxon>Characeae</taxon>
        <taxon>Chara</taxon>
    </lineage>
</organism>
<proteinExistence type="predicted"/>
<protein>
    <recommendedName>
        <fullName evidence="3">CCHC-type domain-containing protein</fullName>
    </recommendedName>
</protein>
<comment type="caution">
    <text evidence="4">The sequence shown here is derived from an EMBL/GenBank/DDBJ whole genome shotgun (WGS) entry which is preliminary data.</text>
</comment>
<sequence length="306" mass="35738">MKSRTFHSQRKQRRMAPSGNKCFNCGGEGHFARECPSHRQQTRGGGVASSPAPTAWRFWTPRRPQEDSEEKDFLRQLIQEKREEQNRRKEFEDKRKMDELIRMEIERNSEAMEARVLSKIGRQYPVNHEEARWEELRSPAHRPAFTPIRERDDVDIDDRGIKDIEDEIAKLYEVRERQRRGKEVVQRPIRPFRQPLFQKEDVPVVNNPRPESSRMGEDRARSKIPTGSGPEGVLNYVLQQRLLLTGKNKNQFKAIYAIEGVQYTTKVPAIDRLIEERVKLPYEGFIFVPAPSTAASPEQEECTPCK</sequence>
<dbReference type="Pfam" id="PF00098">
    <property type="entry name" value="zf-CCHC"/>
    <property type="match status" value="1"/>
</dbReference>
<keyword evidence="5" id="KW-1185">Reference proteome</keyword>
<name>A0A388MAU4_CHABU</name>
<accession>A0A388MAU4</accession>
<feature type="region of interest" description="Disordered" evidence="2">
    <location>
        <begin position="1"/>
        <end position="71"/>
    </location>
</feature>
<evidence type="ECO:0000256" key="1">
    <source>
        <dbReference type="PROSITE-ProRule" id="PRU00047"/>
    </source>
</evidence>
<dbReference type="InterPro" id="IPR001878">
    <property type="entry name" value="Znf_CCHC"/>
</dbReference>
<feature type="compositionally biased region" description="Basic residues" evidence="2">
    <location>
        <begin position="1"/>
        <end position="14"/>
    </location>
</feature>
<dbReference type="EMBL" id="BFEA01000937">
    <property type="protein sequence ID" value="GBG91701.1"/>
    <property type="molecule type" value="Genomic_DNA"/>
</dbReference>
<dbReference type="Proteomes" id="UP000265515">
    <property type="component" value="Unassembled WGS sequence"/>
</dbReference>
<feature type="domain" description="CCHC-type" evidence="3">
    <location>
        <begin position="21"/>
        <end position="37"/>
    </location>
</feature>
<evidence type="ECO:0000313" key="5">
    <source>
        <dbReference type="Proteomes" id="UP000265515"/>
    </source>
</evidence>
<dbReference type="GO" id="GO:0008270">
    <property type="term" value="F:zinc ion binding"/>
    <property type="evidence" value="ECO:0007669"/>
    <property type="project" value="UniProtKB-KW"/>
</dbReference>
<keyword evidence="1" id="KW-0863">Zinc-finger</keyword>
<evidence type="ECO:0000256" key="2">
    <source>
        <dbReference type="SAM" id="MobiDB-lite"/>
    </source>
</evidence>
<dbReference type="Gramene" id="GBG91701">
    <property type="protein sequence ID" value="GBG91701"/>
    <property type="gene ID" value="CBR_g53515"/>
</dbReference>
<dbReference type="SMART" id="SM00343">
    <property type="entry name" value="ZnF_C2HC"/>
    <property type="match status" value="1"/>
</dbReference>
<dbReference type="GO" id="GO:0003676">
    <property type="term" value="F:nucleic acid binding"/>
    <property type="evidence" value="ECO:0007669"/>
    <property type="project" value="InterPro"/>
</dbReference>
<feature type="compositionally biased region" description="Basic and acidic residues" evidence="2">
    <location>
        <begin position="211"/>
        <end position="221"/>
    </location>
</feature>